<dbReference type="InterPro" id="IPR036418">
    <property type="entry name" value="Cyt_c_oxidase_su6a_sf"/>
</dbReference>
<name>A0A316V2G8_9BASI</name>
<evidence type="ECO:0000256" key="6">
    <source>
        <dbReference type="RuleBase" id="RU004396"/>
    </source>
</evidence>
<protein>
    <recommendedName>
        <fullName evidence="9">Mitochondrial cytochrome c oxidase subunit VIa</fullName>
    </recommendedName>
</protein>
<evidence type="ECO:0000256" key="4">
    <source>
        <dbReference type="ARBA" id="ARBA00023128"/>
    </source>
</evidence>
<dbReference type="FunCoup" id="A0A316V2G8">
    <property type="interactions" value="81"/>
</dbReference>
<sequence>MNPVAARFALRSAARPAALRSSILQQSQRRFAASEHMGQDLIKERNHHKDHAGKSADLWRKVSIYGCLPFAVVMAVYIYRIEAEHLHHRDHEIHENGGELPETTKYEYNDMRKKPFPWANDGKDNSFFFNPKANRSVDL</sequence>
<dbReference type="Pfam" id="PF02046">
    <property type="entry name" value="COX6A"/>
    <property type="match status" value="1"/>
</dbReference>
<keyword evidence="5" id="KW-0472">Membrane</keyword>
<dbReference type="GeneID" id="37021489"/>
<accession>A0A316V2G8</accession>
<evidence type="ECO:0000256" key="3">
    <source>
        <dbReference type="ARBA" id="ARBA00022946"/>
    </source>
</evidence>
<keyword evidence="3" id="KW-0809">Transit peptide</keyword>
<dbReference type="GO" id="GO:0006123">
    <property type="term" value="P:mitochondrial electron transport, cytochrome c to oxygen"/>
    <property type="evidence" value="ECO:0007669"/>
    <property type="project" value="TreeGrafter"/>
</dbReference>
<evidence type="ECO:0000256" key="5">
    <source>
        <dbReference type="ARBA" id="ARBA00023136"/>
    </source>
</evidence>
<dbReference type="InterPro" id="IPR001349">
    <property type="entry name" value="Cyt_c_oxidase_su6a"/>
</dbReference>
<keyword evidence="8" id="KW-1185">Reference proteome</keyword>
<dbReference type="PANTHER" id="PTHR11504:SF0">
    <property type="entry name" value="CYTOCHROME C OXIDASE SUBUNIT"/>
    <property type="match status" value="1"/>
</dbReference>
<keyword evidence="2" id="KW-0999">Mitochondrion inner membrane</keyword>
<dbReference type="Proteomes" id="UP000245771">
    <property type="component" value="Unassembled WGS sequence"/>
</dbReference>
<evidence type="ECO:0008006" key="9">
    <source>
        <dbReference type="Google" id="ProtNLM"/>
    </source>
</evidence>
<dbReference type="InParanoid" id="A0A316V2G8"/>
<dbReference type="RefSeq" id="XP_025352048.1">
    <property type="nucleotide sequence ID" value="XM_025499708.1"/>
</dbReference>
<organism evidence="7 8">
    <name type="scientific">Meira miltonrushii</name>
    <dbReference type="NCBI Taxonomy" id="1280837"/>
    <lineage>
        <taxon>Eukaryota</taxon>
        <taxon>Fungi</taxon>
        <taxon>Dikarya</taxon>
        <taxon>Basidiomycota</taxon>
        <taxon>Ustilaginomycotina</taxon>
        <taxon>Exobasidiomycetes</taxon>
        <taxon>Exobasidiales</taxon>
        <taxon>Brachybasidiaceae</taxon>
        <taxon>Meira</taxon>
    </lineage>
</organism>
<dbReference type="STRING" id="1280837.A0A316V2G8"/>
<proteinExistence type="inferred from homology"/>
<dbReference type="AlphaFoldDB" id="A0A316V2G8"/>
<evidence type="ECO:0000256" key="1">
    <source>
        <dbReference type="ARBA" id="ARBA00004273"/>
    </source>
</evidence>
<evidence type="ECO:0000256" key="2">
    <source>
        <dbReference type="ARBA" id="ARBA00022792"/>
    </source>
</evidence>
<dbReference type="SUPFAM" id="SSF81411">
    <property type="entry name" value="Mitochondrial cytochrome c oxidase subunit VIa"/>
    <property type="match status" value="1"/>
</dbReference>
<comment type="similarity">
    <text evidence="6">Belongs to the cytochrome c oxidase subunit 6A family.</text>
</comment>
<evidence type="ECO:0000313" key="7">
    <source>
        <dbReference type="EMBL" id="PWN31746.1"/>
    </source>
</evidence>
<dbReference type="EMBL" id="KZ819607">
    <property type="protein sequence ID" value="PWN31746.1"/>
    <property type="molecule type" value="Genomic_DNA"/>
</dbReference>
<dbReference type="OrthoDB" id="5947505at2759"/>
<dbReference type="PANTHER" id="PTHR11504">
    <property type="entry name" value="CYTOCHROME C OXIDASE POLYPEPTIDE VIA"/>
    <property type="match status" value="1"/>
</dbReference>
<evidence type="ECO:0000313" key="8">
    <source>
        <dbReference type="Proteomes" id="UP000245771"/>
    </source>
</evidence>
<dbReference type="Gene3D" id="4.10.95.10">
    <property type="entry name" value="Cytochrome c oxidase, subunit VIa"/>
    <property type="match status" value="1"/>
</dbReference>
<keyword evidence="4" id="KW-0496">Mitochondrion</keyword>
<dbReference type="GO" id="GO:0030234">
    <property type="term" value="F:enzyme regulator activity"/>
    <property type="evidence" value="ECO:0007669"/>
    <property type="project" value="TreeGrafter"/>
</dbReference>
<dbReference type="GO" id="GO:0005743">
    <property type="term" value="C:mitochondrial inner membrane"/>
    <property type="evidence" value="ECO:0007669"/>
    <property type="project" value="UniProtKB-SubCell"/>
</dbReference>
<reference evidence="7 8" key="1">
    <citation type="journal article" date="2018" name="Mol. Biol. Evol.">
        <title>Broad Genomic Sampling Reveals a Smut Pathogenic Ancestry of the Fungal Clade Ustilaginomycotina.</title>
        <authorList>
            <person name="Kijpornyongpan T."/>
            <person name="Mondo S.J."/>
            <person name="Barry K."/>
            <person name="Sandor L."/>
            <person name="Lee J."/>
            <person name="Lipzen A."/>
            <person name="Pangilinan J."/>
            <person name="LaButti K."/>
            <person name="Hainaut M."/>
            <person name="Henrissat B."/>
            <person name="Grigoriev I.V."/>
            <person name="Spatafora J.W."/>
            <person name="Aime M.C."/>
        </authorList>
    </citation>
    <scope>NUCLEOTIDE SEQUENCE [LARGE SCALE GENOMIC DNA]</scope>
    <source>
        <strain evidence="7 8">MCA 3882</strain>
    </source>
</reference>
<gene>
    <name evidence="7" type="ORF">FA14DRAFT_162646</name>
</gene>
<comment type="subcellular location">
    <subcellularLocation>
        <location evidence="1">Mitochondrion inner membrane</location>
    </subcellularLocation>
</comment>